<dbReference type="PANTHER" id="PTHR30528">
    <property type="entry name" value="CYTOPLASMIC PROTEIN"/>
    <property type="match status" value="1"/>
</dbReference>
<organism evidence="1 2">
    <name type="scientific">Serinicoccus hydrothermalis</name>
    <dbReference type="NCBI Taxonomy" id="1758689"/>
    <lineage>
        <taxon>Bacteria</taxon>
        <taxon>Bacillati</taxon>
        <taxon>Actinomycetota</taxon>
        <taxon>Actinomycetes</taxon>
        <taxon>Micrococcales</taxon>
        <taxon>Ornithinimicrobiaceae</taxon>
        <taxon>Serinicoccus</taxon>
    </lineage>
</organism>
<dbReference type="EMBL" id="CP014989">
    <property type="protein sequence ID" value="ANS78410.1"/>
    <property type="molecule type" value="Genomic_DNA"/>
</dbReference>
<evidence type="ECO:0000313" key="1">
    <source>
        <dbReference type="EMBL" id="ANS78410.1"/>
    </source>
</evidence>
<dbReference type="AlphaFoldDB" id="A0A1B1NAE4"/>
<dbReference type="STRING" id="1758689.SGUI_1014"/>
<dbReference type="Proteomes" id="UP000092482">
    <property type="component" value="Chromosome"/>
</dbReference>
<evidence type="ECO:0008006" key="3">
    <source>
        <dbReference type="Google" id="ProtNLM"/>
    </source>
</evidence>
<evidence type="ECO:0000313" key="2">
    <source>
        <dbReference type="Proteomes" id="UP000092482"/>
    </source>
</evidence>
<dbReference type="PATRIC" id="fig|1758689.4.peg.1052"/>
<proteinExistence type="predicted"/>
<keyword evidence="2" id="KW-1185">Reference proteome</keyword>
<protein>
    <recommendedName>
        <fullName evidence="3">Cytoplasmic protein</fullName>
    </recommendedName>
</protein>
<accession>A0A1B1NAE4</accession>
<dbReference type="KEGG" id="serj:SGUI_1014"/>
<reference evidence="1 2" key="1">
    <citation type="submission" date="2016-03" db="EMBL/GenBank/DDBJ databases">
        <title>Shallow-sea hydrothermal system.</title>
        <authorList>
            <person name="Tang K."/>
        </authorList>
    </citation>
    <scope>NUCLEOTIDE SEQUENCE [LARGE SCALE GENOMIC DNA]</scope>
    <source>
        <strain evidence="1 2">JLT9</strain>
    </source>
</reference>
<name>A0A1B1NAE4_9MICO</name>
<gene>
    <name evidence="1" type="ORF">SGUI_1014</name>
</gene>
<dbReference type="InterPro" id="IPR009351">
    <property type="entry name" value="AlkZ-like"/>
</dbReference>
<sequence length="405" mass="45494">MGGVLTLSPAQARRIALAAQGFGRPRPAEPGTRQLGAVLDRLAVVQIDSVNVLTRSHYLPFFSRLGPYDPGLLDRLRDGSGVRGRAKAGRRMVEYWAHEASLLPLETWPHLGFRMRRPRTLAWRADLERQHPGLLDAVQEVVAAHGPVTARGVEVHLPHGAARRNDHWGWNWSAVKTALECLFDSGAVTSAGRTSQFERWYAEPDRVLPPEVLRRAPGEPDAPGELDSVTELLRLSLRAHGLGSQRCLADYFRVRGPLVATALEQLERAGEAERVQVRGWDRPVWLDPQARRPRRVEGAALLSPFDSLVWQRERVEQLWGFRYRLEIYVPAPRRVHGYYVLPFLLDEQLVGRVDLKADREAGVLLARAVHWEPGTDVARAAPRLLAELEEMARWLGLGRVDLPVA</sequence>
<dbReference type="PANTHER" id="PTHR30528:SF0">
    <property type="entry name" value="CYTOPLASMIC PROTEIN"/>
    <property type="match status" value="1"/>
</dbReference>
<dbReference type="Pfam" id="PF06224">
    <property type="entry name" value="AlkZ-like"/>
    <property type="match status" value="1"/>
</dbReference>